<dbReference type="Proteomes" id="UP000010472">
    <property type="component" value="Chromosome"/>
</dbReference>
<dbReference type="GO" id="GO:0005975">
    <property type="term" value="P:carbohydrate metabolic process"/>
    <property type="evidence" value="ECO:0007669"/>
    <property type="project" value="InterPro"/>
</dbReference>
<evidence type="ECO:0000259" key="5">
    <source>
        <dbReference type="Pfam" id="PF21365"/>
    </source>
</evidence>
<accession>K9W4T4</accession>
<dbReference type="HOGENOM" id="CLU_005043_1_0_3"/>
<dbReference type="Gene3D" id="3.20.20.80">
    <property type="entry name" value="Glycosidases"/>
    <property type="match status" value="1"/>
</dbReference>
<dbReference type="GO" id="GO:0090599">
    <property type="term" value="F:alpha-glucosidase activity"/>
    <property type="evidence" value="ECO:0007669"/>
    <property type="project" value="TreeGrafter"/>
</dbReference>
<dbReference type="AlphaFoldDB" id="K9W4T4"/>
<dbReference type="Gene3D" id="2.60.40.1180">
    <property type="entry name" value="Golgi alpha-mannosidase II"/>
    <property type="match status" value="2"/>
</dbReference>
<dbReference type="OrthoDB" id="176168at2"/>
<dbReference type="Pfam" id="PF21365">
    <property type="entry name" value="Glyco_hydro_31_3rd"/>
    <property type="match status" value="1"/>
</dbReference>
<organism evidence="6 7">
    <name type="scientific">Crinalium epipsammum PCC 9333</name>
    <dbReference type="NCBI Taxonomy" id="1173022"/>
    <lineage>
        <taxon>Bacteria</taxon>
        <taxon>Bacillati</taxon>
        <taxon>Cyanobacteriota</taxon>
        <taxon>Cyanophyceae</taxon>
        <taxon>Gomontiellales</taxon>
        <taxon>Gomontiellaceae</taxon>
        <taxon>Crinalium</taxon>
    </lineage>
</organism>
<dbReference type="InterPro" id="IPR013780">
    <property type="entry name" value="Glyco_hydro_b"/>
</dbReference>
<dbReference type="PATRIC" id="fig|1173022.3.peg.4315"/>
<dbReference type="InterPro" id="IPR048395">
    <property type="entry name" value="Glyco_hydro_31_C"/>
</dbReference>
<feature type="domain" description="Glycoside hydrolase family 31 TIM barrel" evidence="3">
    <location>
        <begin position="261"/>
        <end position="592"/>
    </location>
</feature>
<dbReference type="GO" id="GO:0006491">
    <property type="term" value="P:N-glycan processing"/>
    <property type="evidence" value="ECO:0007669"/>
    <property type="project" value="TreeGrafter"/>
</dbReference>
<evidence type="ECO:0000259" key="4">
    <source>
        <dbReference type="Pfam" id="PF17137"/>
    </source>
</evidence>
<keyword evidence="2" id="KW-0326">Glycosidase</keyword>
<evidence type="ECO:0000256" key="1">
    <source>
        <dbReference type="ARBA" id="ARBA00007806"/>
    </source>
</evidence>
<feature type="domain" description="DUF5110" evidence="4">
    <location>
        <begin position="702"/>
        <end position="771"/>
    </location>
</feature>
<comment type="similarity">
    <text evidence="1 2">Belongs to the glycosyl hydrolase 31 family.</text>
</comment>
<dbReference type="RefSeq" id="WP_015204904.1">
    <property type="nucleotide sequence ID" value="NC_019753.1"/>
</dbReference>
<dbReference type="EMBL" id="CP003620">
    <property type="protein sequence ID" value="AFZ14804.1"/>
    <property type="molecule type" value="Genomic_DNA"/>
</dbReference>
<evidence type="ECO:0000259" key="3">
    <source>
        <dbReference type="Pfam" id="PF01055"/>
    </source>
</evidence>
<sequence>MSDRISCGNARFTALSNGLVRLEWSPTGEFEDRCTVQVFTRPDPVPFKAIAFTDGVLRLDTDYIQITYKPDSERFNDANLQISWQCGKLSGSWTPSSVDYDNLGGTFSSLDLIHRNFKPVGVHPASVEASYPDTQEWIYKTLQQAHRIVRDRGEQTEFEDPPLWYWANFCPEEFPPHIQEFWKQWQHFPPGILSKSGYSVLNDSDSAAIEEGWLSDRTSFDKTDQPQINQNLTSQDWYFFAYGLDYAQALQDFVKLCGRIPMLPRWAYGVWFSLFGRLDESDYQQLVKQFDEKNLPLSVLILDVDWHGAGWCGWDWNNELFPNPPAFLEWGHNLGLRFGANVHTEGLSPRDSKFEMLCRVRGLDPADVKAGKVFATKNPTSDWIFHSWQPDGSGSFEATPEEMKEGWLLFNLADEEQANLFMQVLHIPREQDGIDFWWIDGTNAIHKGVNSQLWTNHVYYNHSQSQNNRRAMILSRTGGIGSHRYPLQFSADTYSHWEVLEFLVNFTAQAGNVGVAYWSHDLGGFYNHLLGAPTIDPELFVRWIQFGCWSPIVRLHSDHGVREPWAYGRRVLQAIRAAFHTRMEFIPYFYHLSRVAYDTGLPICRPLYLGYGDDVEAYQTPTEYLLGDRILVAPIVEAGCYRRVYLPSGIWWERATNKSYPGNQHLDLYVPLDQVPIFIQAGAILPLQPVTLRVETSPPSCLILEVYAGGEGELDLYEDDGESTAYQSNAGSRRLFTQTCDGENYIFTCEPLRGSYLGMSQERNFKIRWIGIVPNSQIEVIGVKLSNARWVGEVLEVTLEEVPQTSSWRLVVGAGLENN</sequence>
<dbReference type="SUPFAM" id="SSF51011">
    <property type="entry name" value="Glycosyl hydrolase domain"/>
    <property type="match status" value="1"/>
</dbReference>
<dbReference type="STRING" id="1173022.Cri9333_3997"/>
<protein>
    <submittedName>
        <fullName evidence="6">Glycoside hydrolase family 31</fullName>
    </submittedName>
</protein>
<evidence type="ECO:0000256" key="2">
    <source>
        <dbReference type="RuleBase" id="RU361185"/>
    </source>
</evidence>
<reference evidence="6 7" key="1">
    <citation type="submission" date="2012-06" db="EMBL/GenBank/DDBJ databases">
        <title>Finished chromosome of genome of Crinalium epipsammum PCC 9333.</title>
        <authorList>
            <consortium name="US DOE Joint Genome Institute"/>
            <person name="Gugger M."/>
            <person name="Coursin T."/>
            <person name="Rippka R."/>
            <person name="Tandeau De Marsac N."/>
            <person name="Huntemann M."/>
            <person name="Wei C.-L."/>
            <person name="Han J."/>
            <person name="Detter J.C."/>
            <person name="Han C."/>
            <person name="Tapia R."/>
            <person name="Davenport K."/>
            <person name="Daligault H."/>
            <person name="Erkkila T."/>
            <person name="Gu W."/>
            <person name="Munk A.C.C."/>
            <person name="Teshima H."/>
            <person name="Xu Y."/>
            <person name="Chain P."/>
            <person name="Chen A."/>
            <person name="Krypides N."/>
            <person name="Mavromatis K."/>
            <person name="Markowitz V."/>
            <person name="Szeto E."/>
            <person name="Ivanova N."/>
            <person name="Mikhailova N."/>
            <person name="Ovchinnikova G."/>
            <person name="Pagani I."/>
            <person name="Pati A."/>
            <person name="Goodwin L."/>
            <person name="Peters L."/>
            <person name="Pitluck S."/>
            <person name="Woyke T."/>
            <person name="Kerfeld C."/>
        </authorList>
    </citation>
    <scope>NUCLEOTIDE SEQUENCE [LARGE SCALE GENOMIC DNA]</scope>
    <source>
        <strain evidence="6 7">PCC 9333</strain>
    </source>
</reference>
<dbReference type="eggNOG" id="COG1501">
    <property type="taxonomic scope" value="Bacteria"/>
</dbReference>
<gene>
    <name evidence="6" type="ORF">Cri9333_3997</name>
</gene>
<dbReference type="InterPro" id="IPR033403">
    <property type="entry name" value="DUF5110"/>
</dbReference>
<dbReference type="PANTHER" id="PTHR22762">
    <property type="entry name" value="ALPHA-GLUCOSIDASE"/>
    <property type="match status" value="1"/>
</dbReference>
<keyword evidence="7" id="KW-1185">Reference proteome</keyword>
<evidence type="ECO:0000313" key="7">
    <source>
        <dbReference type="Proteomes" id="UP000010472"/>
    </source>
</evidence>
<dbReference type="Pfam" id="PF17137">
    <property type="entry name" value="DUF5110"/>
    <property type="match status" value="1"/>
</dbReference>
<dbReference type="Pfam" id="PF01055">
    <property type="entry name" value="Glyco_hydro_31_2nd"/>
    <property type="match status" value="1"/>
</dbReference>
<proteinExistence type="inferred from homology"/>
<dbReference type="InterPro" id="IPR017853">
    <property type="entry name" value="GH"/>
</dbReference>
<dbReference type="PANTHER" id="PTHR22762:SF89">
    <property type="entry name" value="ALPHA-XYLOSIDASE"/>
    <property type="match status" value="1"/>
</dbReference>
<keyword evidence="2 6" id="KW-0378">Hydrolase</keyword>
<dbReference type="KEGG" id="cep:Cri9333_3997"/>
<name>K9W4T4_9CYAN</name>
<dbReference type="InterPro" id="IPR000322">
    <property type="entry name" value="Glyco_hydro_31_TIM"/>
</dbReference>
<dbReference type="SUPFAM" id="SSF51445">
    <property type="entry name" value="(Trans)glycosidases"/>
    <property type="match status" value="1"/>
</dbReference>
<feature type="domain" description="Glycosyl hydrolase family 31 C-terminal" evidence="5">
    <location>
        <begin position="600"/>
        <end position="685"/>
    </location>
</feature>
<evidence type="ECO:0000313" key="6">
    <source>
        <dbReference type="EMBL" id="AFZ14804.1"/>
    </source>
</evidence>